<protein>
    <recommendedName>
        <fullName evidence="4">Transposase</fullName>
    </recommendedName>
</protein>
<dbReference type="Proteomes" id="UP000826012">
    <property type="component" value="Chromosome"/>
</dbReference>
<feature type="region of interest" description="Disordered" evidence="1">
    <location>
        <begin position="44"/>
        <end position="85"/>
    </location>
</feature>
<sequence>MAMLGTRADLAIPAITSTPPDAGYGDADYLTTALADGYCDSRYSQRSRWHGGASKGCHMRSRGMPRLDPQAAGKSARKGVRGGAAACRAPRCGLLSEVADGRRDRRRQ</sequence>
<evidence type="ECO:0008006" key="4">
    <source>
        <dbReference type="Google" id="ProtNLM"/>
    </source>
</evidence>
<evidence type="ECO:0000313" key="2">
    <source>
        <dbReference type="EMBL" id="BCZ21996.1"/>
    </source>
</evidence>
<evidence type="ECO:0000313" key="3">
    <source>
        <dbReference type="Proteomes" id="UP000826012"/>
    </source>
</evidence>
<accession>A0ABM7SQC7</accession>
<name>A0ABM7SQC7_9MYCO</name>
<keyword evidence="3" id="KW-1185">Reference proteome</keyword>
<evidence type="ECO:0000256" key="1">
    <source>
        <dbReference type="SAM" id="MobiDB-lite"/>
    </source>
</evidence>
<dbReference type="EMBL" id="AP024828">
    <property type="protein sequence ID" value="BCZ21996.1"/>
    <property type="molecule type" value="Genomic_DNA"/>
</dbReference>
<gene>
    <name evidence="2" type="ORF">MTY59_18510</name>
</gene>
<reference evidence="2 3" key="1">
    <citation type="submission" date="2021-07" db="EMBL/GenBank/DDBJ databases">
        <title>Complete genome sequence of nontuberculous Mycobacterium sp. TY59.</title>
        <authorList>
            <person name="Fukushima K."/>
        </authorList>
    </citation>
    <scope>NUCLEOTIDE SEQUENCE [LARGE SCALE GENOMIC DNA]</scope>
    <source>
        <strain evidence="2 3">TY59</strain>
    </source>
</reference>
<proteinExistence type="predicted"/>
<organism evidence="2 3">
    <name type="scientific">Mycobacterium senriense</name>
    <dbReference type="NCBI Taxonomy" id="2775496"/>
    <lineage>
        <taxon>Bacteria</taxon>
        <taxon>Bacillati</taxon>
        <taxon>Actinomycetota</taxon>
        <taxon>Actinomycetes</taxon>
        <taxon>Mycobacteriales</taxon>
        <taxon>Mycobacteriaceae</taxon>
        <taxon>Mycobacterium</taxon>
        <taxon>Mycobacterium avium complex (MAC)</taxon>
    </lineage>
</organism>